<accession>A0A0H4W378</accession>
<evidence type="ECO:0000256" key="6">
    <source>
        <dbReference type="ARBA" id="ARBA00023136"/>
    </source>
</evidence>
<evidence type="ECO:0000256" key="4">
    <source>
        <dbReference type="ARBA" id="ARBA00022692"/>
    </source>
</evidence>
<feature type="transmembrane region" description="Helical" evidence="7">
    <location>
        <begin position="270"/>
        <end position="294"/>
    </location>
</feature>
<dbReference type="STRING" id="1379910.TH63_03520"/>
<dbReference type="AlphaFoldDB" id="A0A0H4W378"/>
<evidence type="ECO:0000256" key="5">
    <source>
        <dbReference type="ARBA" id="ARBA00022989"/>
    </source>
</evidence>
<evidence type="ECO:0000313" key="10">
    <source>
        <dbReference type="EMBL" id="AKQ44901.1"/>
    </source>
</evidence>
<protein>
    <submittedName>
        <fullName evidence="10">ABC transporter permease</fullName>
    </submittedName>
</protein>
<comment type="similarity">
    <text evidence="2">Belongs to the ABC-4 integral membrane protein family. LolC/E subfamily.</text>
</comment>
<feature type="transmembrane region" description="Helical" evidence="7">
    <location>
        <begin position="369"/>
        <end position="392"/>
    </location>
</feature>
<dbReference type="GO" id="GO:0044874">
    <property type="term" value="P:lipoprotein localization to outer membrane"/>
    <property type="evidence" value="ECO:0007669"/>
    <property type="project" value="TreeGrafter"/>
</dbReference>
<evidence type="ECO:0000256" key="7">
    <source>
        <dbReference type="SAM" id="Phobius"/>
    </source>
</evidence>
<dbReference type="PANTHER" id="PTHR30489">
    <property type="entry name" value="LIPOPROTEIN-RELEASING SYSTEM TRANSMEMBRANE PROTEIN LOLE"/>
    <property type="match status" value="1"/>
</dbReference>
<organism evidence="10 11">
    <name type="scientific">Rufibacter radiotolerans</name>
    <dbReference type="NCBI Taxonomy" id="1379910"/>
    <lineage>
        <taxon>Bacteria</taxon>
        <taxon>Pseudomonadati</taxon>
        <taxon>Bacteroidota</taxon>
        <taxon>Cytophagia</taxon>
        <taxon>Cytophagales</taxon>
        <taxon>Hymenobacteraceae</taxon>
        <taxon>Rufibacter</taxon>
    </lineage>
</organism>
<keyword evidence="6 7" id="KW-0472">Membrane</keyword>
<feature type="domain" description="MacB-like periplasmic core" evidence="9">
    <location>
        <begin position="30"/>
        <end position="238"/>
    </location>
</feature>
<sequence>MNLSRYIASRLAGARSDSFTASVTKIAKFSVGLGIAIMIVSFAILEGFRYEIQAKIFSFGGHLQISKFDTNNSFEGYPMGTSTGLGDYKKIPGVAHLQPFARKTAIIKTEDEVLGVVLKGVDSTYDFRGMKANLVSGEILKFTDTAASNEIMMSQLMANKLHLKVGDKVLFYFIQNPPRMRRFEVKGIFKTDLEEFDNVYVLGDLQQIRDLNQWADTLVGGYEILLNDFTQIDTVTSQVFDKMNYDLQLEKITDTYAQLFDWLELLKRNVIIFLVLIVFVATFNMVSTLFIMILERTNMIGALKAMGATNGQIRGIFLHRGLRLTIAGLIGGNLLALLFCGVQDYFHLIPLDPENYYMDTVPIFWDWRIWVGINAVTFLLTMISVMLPTLLISRIHPVKAIKFD</sequence>
<feature type="transmembrane region" description="Helical" evidence="7">
    <location>
        <begin position="324"/>
        <end position="349"/>
    </location>
</feature>
<comment type="subcellular location">
    <subcellularLocation>
        <location evidence="1">Cell membrane</location>
        <topology evidence="1">Multi-pass membrane protein</topology>
    </subcellularLocation>
</comment>
<dbReference type="RefSeq" id="WP_048919717.1">
    <property type="nucleotide sequence ID" value="NZ_CP010777.1"/>
</dbReference>
<evidence type="ECO:0000313" key="11">
    <source>
        <dbReference type="Proteomes" id="UP000036458"/>
    </source>
</evidence>
<dbReference type="KEGG" id="ruf:TH63_03520"/>
<dbReference type="EMBL" id="CP010777">
    <property type="protein sequence ID" value="AKQ44901.1"/>
    <property type="molecule type" value="Genomic_DNA"/>
</dbReference>
<dbReference type="OrthoDB" id="1522670at2"/>
<dbReference type="GO" id="GO:0098797">
    <property type="term" value="C:plasma membrane protein complex"/>
    <property type="evidence" value="ECO:0007669"/>
    <property type="project" value="TreeGrafter"/>
</dbReference>
<evidence type="ECO:0000259" key="8">
    <source>
        <dbReference type="Pfam" id="PF02687"/>
    </source>
</evidence>
<evidence type="ECO:0000256" key="2">
    <source>
        <dbReference type="ARBA" id="ARBA00005236"/>
    </source>
</evidence>
<gene>
    <name evidence="10" type="ORF">TH63_03520</name>
</gene>
<dbReference type="InterPro" id="IPR003838">
    <property type="entry name" value="ABC3_permease_C"/>
</dbReference>
<feature type="domain" description="ABC3 transporter permease C-terminal" evidence="8">
    <location>
        <begin position="271"/>
        <end position="397"/>
    </location>
</feature>
<feature type="transmembrane region" description="Helical" evidence="7">
    <location>
        <begin position="26"/>
        <end position="45"/>
    </location>
</feature>
<keyword evidence="11" id="KW-1185">Reference proteome</keyword>
<evidence type="ECO:0000256" key="3">
    <source>
        <dbReference type="ARBA" id="ARBA00022475"/>
    </source>
</evidence>
<keyword evidence="3" id="KW-1003">Cell membrane</keyword>
<keyword evidence="4 7" id="KW-0812">Transmembrane</keyword>
<evidence type="ECO:0000256" key="1">
    <source>
        <dbReference type="ARBA" id="ARBA00004651"/>
    </source>
</evidence>
<dbReference type="InterPro" id="IPR025857">
    <property type="entry name" value="MacB_PCD"/>
</dbReference>
<proteinExistence type="inferred from homology"/>
<dbReference type="Proteomes" id="UP000036458">
    <property type="component" value="Chromosome"/>
</dbReference>
<reference evidence="10 11" key="1">
    <citation type="submission" date="2015-01" db="EMBL/GenBank/DDBJ databases">
        <title>Rufibacter sp./DG31D/ whole genome sequencing.</title>
        <authorList>
            <person name="Kim M.K."/>
            <person name="Srinivasan S."/>
            <person name="Lee J.-J."/>
        </authorList>
    </citation>
    <scope>NUCLEOTIDE SEQUENCE [LARGE SCALE GENOMIC DNA]</scope>
    <source>
        <strain evidence="10 11">DG31D</strain>
    </source>
</reference>
<dbReference type="PANTHER" id="PTHR30489:SF0">
    <property type="entry name" value="LIPOPROTEIN-RELEASING SYSTEM TRANSMEMBRANE PROTEIN LOLE"/>
    <property type="match status" value="1"/>
</dbReference>
<dbReference type="InterPro" id="IPR051447">
    <property type="entry name" value="Lipoprotein-release_system"/>
</dbReference>
<dbReference type="PATRIC" id="fig|1379910.4.peg.760"/>
<name>A0A0H4W378_9BACT</name>
<keyword evidence="5 7" id="KW-1133">Transmembrane helix</keyword>
<dbReference type="Pfam" id="PF02687">
    <property type="entry name" value="FtsX"/>
    <property type="match status" value="1"/>
</dbReference>
<evidence type="ECO:0000259" key="9">
    <source>
        <dbReference type="Pfam" id="PF12704"/>
    </source>
</evidence>
<dbReference type="Pfam" id="PF12704">
    <property type="entry name" value="MacB_PCD"/>
    <property type="match status" value="1"/>
</dbReference>